<keyword evidence="2" id="KW-1185">Reference proteome</keyword>
<proteinExistence type="predicted"/>
<protein>
    <submittedName>
        <fullName evidence="1">Uncharacterized protein</fullName>
    </submittedName>
</protein>
<name>A0A7Y7AZL8_STRMO</name>
<comment type="caution">
    <text evidence="1">The sequence shown here is derived from an EMBL/GenBank/DDBJ whole genome shotgun (WGS) entry which is preliminary data.</text>
</comment>
<dbReference type="Proteomes" id="UP000587462">
    <property type="component" value="Unassembled WGS sequence"/>
</dbReference>
<evidence type="ECO:0000313" key="2">
    <source>
        <dbReference type="Proteomes" id="UP000587462"/>
    </source>
</evidence>
<evidence type="ECO:0000313" key="1">
    <source>
        <dbReference type="EMBL" id="NVK76089.1"/>
    </source>
</evidence>
<organism evidence="1 2">
    <name type="scientific">Streptomyces morookaense</name>
    <name type="common">Streptoverticillium morookaense</name>
    <dbReference type="NCBI Taxonomy" id="1970"/>
    <lineage>
        <taxon>Bacteria</taxon>
        <taxon>Bacillati</taxon>
        <taxon>Actinomycetota</taxon>
        <taxon>Actinomycetes</taxon>
        <taxon>Kitasatosporales</taxon>
        <taxon>Streptomycetaceae</taxon>
        <taxon>Streptomyces</taxon>
    </lineage>
</organism>
<dbReference type="AlphaFoldDB" id="A0A7Y7AZL8"/>
<dbReference type="EMBL" id="JABBXF010000001">
    <property type="protein sequence ID" value="NVK76089.1"/>
    <property type="molecule type" value="Genomic_DNA"/>
</dbReference>
<sequence length="86" mass="9560">MTEDVFTVEILVPVVGTEEYETGETNEDGSLVLATRPCVTHERREVDLGKESMDKFLEALKPFLAVSREPQPIPAQGRKRKSKASA</sequence>
<reference evidence="1 2" key="1">
    <citation type="submission" date="2020-04" db="EMBL/GenBank/DDBJ databases">
        <title>Draft Genome Sequence of Streptomyces morookaense DSM 40503, an 8-azaguanine-producing strain.</title>
        <authorList>
            <person name="Qi J."/>
            <person name="Gao J.-M."/>
        </authorList>
    </citation>
    <scope>NUCLEOTIDE SEQUENCE [LARGE SCALE GENOMIC DNA]</scope>
    <source>
        <strain evidence="1 2">DSM 40503</strain>
    </source>
</reference>
<accession>A0A7Y7AZL8</accession>
<gene>
    <name evidence="1" type="ORF">HG542_00275</name>
</gene>
<dbReference type="RefSeq" id="WP_171077889.1">
    <property type="nucleotide sequence ID" value="NZ_BNBU01000007.1"/>
</dbReference>